<reference evidence="10 11" key="1">
    <citation type="journal article" date="2014" name="Nature">
        <title>An environmental bacterial taxon with a large and distinct metabolic repertoire.</title>
        <authorList>
            <person name="Wilson M.C."/>
            <person name="Mori T."/>
            <person name="Ruckert C."/>
            <person name="Uria A.R."/>
            <person name="Helf M.J."/>
            <person name="Takada K."/>
            <person name="Gernert C."/>
            <person name="Steffens U.A."/>
            <person name="Heycke N."/>
            <person name="Schmitt S."/>
            <person name="Rinke C."/>
            <person name="Helfrich E.J."/>
            <person name="Brachmann A.O."/>
            <person name="Gurgui C."/>
            <person name="Wakimoto T."/>
            <person name="Kracht M."/>
            <person name="Crusemann M."/>
            <person name="Hentschel U."/>
            <person name="Abe I."/>
            <person name="Matsunaga S."/>
            <person name="Kalinowski J."/>
            <person name="Takeyama H."/>
            <person name="Piel J."/>
        </authorList>
    </citation>
    <scope>NUCLEOTIDE SEQUENCE [LARGE SCALE GENOMIC DNA]</scope>
    <source>
        <strain evidence="11">TSY1</strain>
        <plasmid evidence="10">pTSY</plasmid>
    </source>
</reference>
<protein>
    <recommendedName>
        <fullName evidence="12">ABC transporter domain-containing protein</fullName>
    </recommendedName>
</protein>
<feature type="domain" description="ABC transmembrane type-1" evidence="9">
    <location>
        <begin position="151"/>
        <end position="422"/>
    </location>
</feature>
<evidence type="ECO:0000313" key="11">
    <source>
        <dbReference type="Proteomes" id="UP000019141"/>
    </source>
</evidence>
<dbReference type="PROSITE" id="PS50929">
    <property type="entry name" value="ABC_TM1F"/>
    <property type="match status" value="1"/>
</dbReference>
<feature type="domain" description="ABC transporter" evidence="8">
    <location>
        <begin position="472"/>
        <end position="667"/>
    </location>
</feature>
<keyword evidence="6 7" id="KW-0472">Membrane</keyword>
<dbReference type="PANTHER" id="PTHR24221">
    <property type="entry name" value="ATP-BINDING CASSETTE SUB-FAMILY B"/>
    <property type="match status" value="1"/>
</dbReference>
<feature type="transmembrane region" description="Helical" evidence="7">
    <location>
        <begin position="264"/>
        <end position="284"/>
    </location>
</feature>
<evidence type="ECO:0008006" key="12">
    <source>
        <dbReference type="Google" id="ProtNLM"/>
    </source>
</evidence>
<dbReference type="Pfam" id="PF00664">
    <property type="entry name" value="ABC_membrane"/>
    <property type="match status" value="1"/>
</dbReference>
<dbReference type="HOGENOM" id="CLU_000604_84_3_7"/>
<dbReference type="AlphaFoldDB" id="W4M0N2"/>
<dbReference type="GO" id="GO:0005524">
    <property type="term" value="F:ATP binding"/>
    <property type="evidence" value="ECO:0007669"/>
    <property type="project" value="UniProtKB-KW"/>
</dbReference>
<dbReference type="Gene3D" id="1.20.1560.10">
    <property type="entry name" value="ABC transporter type 1, transmembrane domain"/>
    <property type="match status" value="1"/>
</dbReference>
<dbReference type="GO" id="GO:0034040">
    <property type="term" value="F:ATPase-coupled lipid transmembrane transporter activity"/>
    <property type="evidence" value="ECO:0007669"/>
    <property type="project" value="TreeGrafter"/>
</dbReference>
<comment type="subcellular location">
    <subcellularLocation>
        <location evidence="1">Cell membrane</location>
        <topology evidence="1">Multi-pass membrane protein</topology>
    </subcellularLocation>
</comment>
<organism evidence="10 11">
    <name type="scientific">Entotheonella factor</name>
    <dbReference type="NCBI Taxonomy" id="1429438"/>
    <lineage>
        <taxon>Bacteria</taxon>
        <taxon>Pseudomonadati</taxon>
        <taxon>Nitrospinota/Tectimicrobiota group</taxon>
        <taxon>Candidatus Tectimicrobiota</taxon>
        <taxon>Candidatus Entotheonellia</taxon>
        <taxon>Candidatus Entotheonellales</taxon>
        <taxon>Candidatus Entotheonellaceae</taxon>
        <taxon>Candidatus Entotheonella</taxon>
    </lineage>
</organism>
<dbReference type="InterPro" id="IPR039421">
    <property type="entry name" value="Type_1_exporter"/>
</dbReference>
<dbReference type="EMBL" id="AZHW01000010">
    <property type="protein sequence ID" value="ETX03730.1"/>
    <property type="molecule type" value="Genomic_DNA"/>
</dbReference>
<dbReference type="InterPro" id="IPR011527">
    <property type="entry name" value="ABC1_TM_dom"/>
</dbReference>
<dbReference type="SUPFAM" id="SSF90123">
    <property type="entry name" value="ABC transporter transmembrane region"/>
    <property type="match status" value="1"/>
</dbReference>
<dbReference type="SMART" id="SM00382">
    <property type="entry name" value="AAA"/>
    <property type="match status" value="1"/>
</dbReference>
<evidence type="ECO:0000256" key="2">
    <source>
        <dbReference type="ARBA" id="ARBA00022692"/>
    </source>
</evidence>
<feature type="transmembrane region" description="Helical" evidence="7">
    <location>
        <begin position="367"/>
        <end position="392"/>
    </location>
</feature>
<gene>
    <name evidence="10" type="ORF">ETSY1_46305</name>
</gene>
<evidence type="ECO:0000256" key="1">
    <source>
        <dbReference type="ARBA" id="ARBA00004651"/>
    </source>
</evidence>
<dbReference type="GO" id="GO:0005886">
    <property type="term" value="C:plasma membrane"/>
    <property type="evidence" value="ECO:0007669"/>
    <property type="project" value="UniProtKB-SubCell"/>
</dbReference>
<evidence type="ECO:0000256" key="6">
    <source>
        <dbReference type="ARBA" id="ARBA00023136"/>
    </source>
</evidence>
<dbReference type="Gene3D" id="3.40.50.300">
    <property type="entry name" value="P-loop containing nucleotide triphosphate hydrolases"/>
    <property type="match status" value="1"/>
</dbReference>
<dbReference type="InterPro" id="IPR003593">
    <property type="entry name" value="AAA+_ATPase"/>
</dbReference>
<keyword evidence="11" id="KW-1185">Reference proteome</keyword>
<accession>W4M0N2</accession>
<evidence type="ECO:0000256" key="4">
    <source>
        <dbReference type="ARBA" id="ARBA00022840"/>
    </source>
</evidence>
<evidence type="ECO:0000256" key="3">
    <source>
        <dbReference type="ARBA" id="ARBA00022741"/>
    </source>
</evidence>
<keyword evidence="3" id="KW-0547">Nucleotide-binding</keyword>
<dbReference type="GO" id="GO:0140359">
    <property type="term" value="F:ABC-type transporter activity"/>
    <property type="evidence" value="ECO:0007669"/>
    <property type="project" value="InterPro"/>
</dbReference>
<feature type="transmembrane region" description="Helical" evidence="7">
    <location>
        <begin position="151"/>
        <end position="172"/>
    </location>
</feature>
<proteinExistence type="predicted"/>
<keyword evidence="4" id="KW-0067">ATP-binding</keyword>
<dbReference type="SUPFAM" id="SSF52540">
    <property type="entry name" value="P-loop containing nucleoside triphosphate hydrolases"/>
    <property type="match status" value="1"/>
</dbReference>
<dbReference type="InterPro" id="IPR036640">
    <property type="entry name" value="ABC1_TM_sf"/>
</dbReference>
<feature type="transmembrane region" description="Helical" evidence="7">
    <location>
        <begin position="290"/>
        <end position="311"/>
    </location>
</feature>
<evidence type="ECO:0000259" key="9">
    <source>
        <dbReference type="PROSITE" id="PS50929"/>
    </source>
</evidence>
<keyword evidence="10" id="KW-0614">Plasmid</keyword>
<dbReference type="InterPro" id="IPR027417">
    <property type="entry name" value="P-loop_NTPase"/>
</dbReference>
<dbReference type="GO" id="GO:0016887">
    <property type="term" value="F:ATP hydrolysis activity"/>
    <property type="evidence" value="ECO:0007669"/>
    <property type="project" value="InterPro"/>
</dbReference>
<evidence type="ECO:0000256" key="7">
    <source>
        <dbReference type="SAM" id="Phobius"/>
    </source>
</evidence>
<comment type="caution">
    <text evidence="10">The sequence shown here is derived from an EMBL/GenBank/DDBJ whole genome shotgun (WGS) entry which is preliminary data.</text>
</comment>
<dbReference type="InterPro" id="IPR003439">
    <property type="entry name" value="ABC_transporter-like_ATP-bd"/>
</dbReference>
<feature type="transmembrane region" description="Helical" evidence="7">
    <location>
        <begin position="184"/>
        <end position="205"/>
    </location>
</feature>
<dbReference type="PANTHER" id="PTHR24221:SF248">
    <property type="entry name" value="ABC TRANSPORTER TRANSMEMBRANE REGION"/>
    <property type="match status" value="1"/>
</dbReference>
<keyword evidence="5 7" id="KW-1133">Transmembrane helix</keyword>
<evidence type="ECO:0000313" key="10">
    <source>
        <dbReference type="EMBL" id="ETX03730.1"/>
    </source>
</evidence>
<dbReference type="Pfam" id="PF00005">
    <property type="entry name" value="ABC_tran"/>
    <property type="match status" value="1"/>
</dbReference>
<name>W4M0N2_ENTF1</name>
<sequence>MMTTSIDHNPNTQAFSPCAHLLRHWGHRVTARELAEQCGYRAIPGAVAAELKRRGLDVRVVRIQTTDFRFLSLPTLLFWRSGQTAMVLRATRRHLTLAMADERVVRLPIREVKPLAHPVSFDIGSHPPSSHTWLAVMVQELWQRPKHMLHLVLLSLLLAGVGLVLPAVTALVMDQALPTRDLSLLHTAVAGCLVLTLYRSVLGLLRDGVQRVLESQLEGRGLRHLLAHLLTMPYRRASQETVGSAMQGLTSVTKLTHLATTDTLLPLIDLLTSIIYGIGLAILLPPAAAIMAAIGGMAVTLVAALAQGAAAQQEREITMGSRHQGLLYEIISGLDALRAASATDGPIQRWAEDLLEHRQAALSRERLAIWARIVVMGSTQIVRLGIFAWGGLACLDGRLTVGELLAAFMLTDGAMSALSRLSLALFPLLTARVHLARLKGLQSPSPGLSLGPSGITSKHPQPSRPIVEANRIVVDNVWFRCSPDDPWIVAGESFEAHMGEVVHLRGPSGQGKTTLLRLIAGLLEPEQGAIWVLGRPAAAGRSDILYIPQDVQLFEGTLFGNLSLLSGAAHDAILEAAEATGLADWIARLPMGFNTILPPGGSTLSSGQRQLVILTAAVAARRRVLLLDEALCHLDRLAQQRLLSQTLFPDAIVISVSHNGLGPEAEL</sequence>
<dbReference type="PROSITE" id="PS50893">
    <property type="entry name" value="ABC_TRANSPORTER_2"/>
    <property type="match status" value="1"/>
</dbReference>
<evidence type="ECO:0000259" key="8">
    <source>
        <dbReference type="PROSITE" id="PS50893"/>
    </source>
</evidence>
<dbReference type="Proteomes" id="UP000019141">
    <property type="component" value="Unassembled WGS sequence"/>
</dbReference>
<geneLocation type="plasmid" evidence="10">
    <name>pTSY</name>
</geneLocation>
<keyword evidence="2 7" id="KW-0812">Transmembrane</keyword>
<evidence type="ECO:0000256" key="5">
    <source>
        <dbReference type="ARBA" id="ARBA00022989"/>
    </source>
</evidence>